<dbReference type="SUPFAM" id="SSF52540">
    <property type="entry name" value="P-loop containing nucleoside triphosphate hydrolases"/>
    <property type="match status" value="1"/>
</dbReference>
<dbReference type="Gene3D" id="3.40.50.300">
    <property type="entry name" value="P-loop containing nucleotide triphosphate hydrolases"/>
    <property type="match status" value="1"/>
</dbReference>
<protein>
    <recommendedName>
        <fullName evidence="8">Intron-binding protein aquarius</fullName>
    </recommendedName>
</protein>
<dbReference type="Pfam" id="PF16399">
    <property type="entry name" value="Aquarius_N_1st"/>
    <property type="match status" value="1"/>
</dbReference>
<feature type="domain" description="RNA helicase aquarius N-terminal" evidence="3">
    <location>
        <begin position="49"/>
        <end position="441"/>
    </location>
</feature>
<gene>
    <name evidence="6" type="ORF">RDWZM_002392</name>
</gene>
<feature type="compositionally biased region" description="Polar residues" evidence="1">
    <location>
        <begin position="1383"/>
        <end position="1402"/>
    </location>
</feature>
<dbReference type="GO" id="GO:0004386">
    <property type="term" value="F:helicase activity"/>
    <property type="evidence" value="ECO:0007669"/>
    <property type="project" value="InterPro"/>
</dbReference>
<feature type="compositionally biased region" description="Basic and acidic residues" evidence="1">
    <location>
        <begin position="16"/>
        <end position="34"/>
    </location>
</feature>
<dbReference type="GO" id="GO:0071013">
    <property type="term" value="C:catalytic step 2 spliceosome"/>
    <property type="evidence" value="ECO:0007669"/>
    <property type="project" value="TreeGrafter"/>
</dbReference>
<feature type="non-terminal residue" evidence="6">
    <location>
        <position position="1"/>
    </location>
</feature>
<dbReference type="Pfam" id="PF21143">
    <property type="entry name" value="Aquarius_N_2nd"/>
    <property type="match status" value="1"/>
</dbReference>
<evidence type="ECO:0000259" key="5">
    <source>
        <dbReference type="Pfam" id="PF21144"/>
    </source>
</evidence>
<dbReference type="InterPro" id="IPR026300">
    <property type="entry name" value="CWF11_fam"/>
</dbReference>
<dbReference type="EMBL" id="JAPWDV010000001">
    <property type="protein sequence ID" value="KAJ6223847.1"/>
    <property type="molecule type" value="Genomic_DNA"/>
</dbReference>
<reference evidence="6" key="1">
    <citation type="submission" date="2022-12" db="EMBL/GenBank/DDBJ databases">
        <title>Genome assemblies of Blomia tropicalis.</title>
        <authorList>
            <person name="Cui Y."/>
        </authorList>
    </citation>
    <scope>NUCLEOTIDE SEQUENCE</scope>
    <source>
        <tissue evidence="6">Adult mites</tissue>
    </source>
</reference>
<feature type="region of interest" description="Disordered" evidence="1">
    <location>
        <begin position="1367"/>
        <end position="1432"/>
    </location>
</feature>
<evidence type="ECO:0008006" key="8">
    <source>
        <dbReference type="Google" id="ProtNLM"/>
    </source>
</evidence>
<dbReference type="InterPro" id="IPR045055">
    <property type="entry name" value="DNA2/NAM7-like"/>
</dbReference>
<keyword evidence="7" id="KW-1185">Reference proteome</keyword>
<dbReference type="InterPro" id="IPR032174">
    <property type="entry name" value="Aquarius_N"/>
</dbReference>
<feature type="region of interest" description="Disordered" evidence="1">
    <location>
        <begin position="1"/>
        <end position="43"/>
    </location>
</feature>
<evidence type="ECO:0000256" key="1">
    <source>
        <dbReference type="SAM" id="MobiDB-lite"/>
    </source>
</evidence>
<dbReference type="Pfam" id="PF21144">
    <property type="entry name" value="Aquarius_N_3rd"/>
    <property type="match status" value="1"/>
</dbReference>
<feature type="domain" description="RNA helicase aquarius insertion" evidence="5">
    <location>
        <begin position="721"/>
        <end position="787"/>
    </location>
</feature>
<evidence type="ECO:0000259" key="3">
    <source>
        <dbReference type="Pfam" id="PF16399"/>
    </source>
</evidence>
<feature type="domain" description="DNA2/NAM7 helicase helicase" evidence="2">
    <location>
        <begin position="797"/>
        <end position="1094"/>
    </location>
</feature>
<comment type="caution">
    <text evidence="6">The sequence shown here is derived from an EMBL/GenBank/DDBJ whole genome shotgun (WGS) entry which is preliminary data.</text>
</comment>
<feature type="compositionally biased region" description="Polar residues" evidence="1">
    <location>
        <begin position="1455"/>
        <end position="1476"/>
    </location>
</feature>
<evidence type="ECO:0000259" key="4">
    <source>
        <dbReference type="Pfam" id="PF21143"/>
    </source>
</evidence>
<dbReference type="InterPro" id="IPR027417">
    <property type="entry name" value="P-loop_NTPase"/>
</dbReference>
<dbReference type="GO" id="GO:0000398">
    <property type="term" value="P:mRNA splicing, via spliceosome"/>
    <property type="evidence" value="ECO:0007669"/>
    <property type="project" value="InterPro"/>
</dbReference>
<dbReference type="PANTHER" id="PTHR10887">
    <property type="entry name" value="DNA2/NAM7 HELICASE FAMILY"/>
    <property type="match status" value="1"/>
</dbReference>
<evidence type="ECO:0000313" key="6">
    <source>
        <dbReference type="EMBL" id="KAJ6223847.1"/>
    </source>
</evidence>
<dbReference type="Pfam" id="PF13086">
    <property type="entry name" value="AAA_11"/>
    <property type="match status" value="1"/>
</dbReference>
<sequence>MAKTRASRSQSQKQKQQQEKQDEQNVKNEEEMQTKKIKTNNNDGDNVLEQISKIYREHIIGTNFSIKEIMKLELEQSLEKLFWPNYIESTDGNEDWFRWKPIVMCIITMVNEKFRERATVWETFIESPSSFPNLFSTVTQLLLNDSDDITIRERTQLLVFLTHCFNSVEVELIRIEVQKYISMPIWCCLSSARLQREFERVPKLKKFWNKLEKADLKLTEEKRKQVEFERRFLSNSIEQYFRLLSSIKLEENFQQEREKIGYCERFLELLTDLEALLPTRRFFNALLDDLHVLTISRMSALYSAKNSKRGRLFSQLLDNLRFYAQFEIDDVSGEALTDSQIASLHFEKMTQLQRVSYKLFPDDQEFRPLYLTPVSSIDSREKLLKYLGPISEEKLRTLSSNLGIGLDNETVIEKVCSYFNGRITTKQIFLEVMIDRFEKKQSQLKQLNSLPLYPSEDVIWDENLVPSQYYSGDGVLALPKLNIQFLTLHDYLLRNFHLFRLESTYEIRQDIEQAVVHLKPWQAEDGSTMFGGWARMAIPIDSFAITEIGKPNIGDDKPSLVKAEVVVNLNVKRNIKHEWESLRRHDVFGLVYVRGCEIEGMLDPTGRIVDDNPYEQDRPHFETDFRTYRVQLDSNQYKIDLANGNINSEKSMKAEVIYDSFNILVRRKPKQNNFKAVLETIRDLMNTKCVVPEWLHDVILGYGEPSAANYSKLSINRELFSTLNFFDTFLDLDHVRESFSHHKIVVDSSVGSLEAIPPFKLSIDDEEMIVKVQPYKIPNRGPYVTDQPKRNAIRFTPTQVEAIRSGIQHGLTMVVGPPGTGKTDLAVQIISTLYHNHPDQRTLIVTHSNQALNAMFEKIMQLDIDERHLLRMGHGEELLETEKDFSKYGRVNYVLQKRIDLLEQVARLAETLELTSDVAYTCETAGYFYLYHVLSKWEAFLLEINKTKETNLIQEKFPFAKFFADVEGNIFSGESFEADFQVAQGCFRYIKKIFTQLDEFRAFEMLRPGTERSNYLLVREAKIIAMTCTHAALRRKELVNLMFQYDNILMEEAGQILEIETFIPLLLQNPEFGHNRLKRWIMIGDHLQLPPVIKNVSFQKFSNMEQSLFTRFVRLGVPTIYLDAQGRSKESICRLWNWRYKNLGDLKHVQQLPEYVRPNAGFQYNYQLVNVEDFNGVGETEPIPYFYQNLGEAEFVVATFIENLFNRNRIMKEEKRLIKDMPEMLQFVFEFYQQRITKLQKEQPEEFKRIMNGGRIEQEYLKINEKTKMPLIQRNLFPRRPPKAKVDGPSVLRPMATNNSSNSNSSTMKSSKQQQIDQIVTRLSTNQSHNTTNHMKPKIQAEIFGEKKYSGNLKHHKMMSTSLNSLMVIGNNNNNNSGNGKGTRQQQKQLKNNPKTNGKITNSGGGGSHDSFHSSMDSSSDPSHSLSSSCGSVDKIMISRRKILSRSRDALQTIPIASSSGTNSDDYSDSFESPNDNGKMPPPSSSSTSPEQDVWYNKDKLIS</sequence>
<dbReference type="InterPro" id="IPR048967">
    <property type="entry name" value="Aquarius_insert"/>
</dbReference>
<feature type="region of interest" description="Disordered" evidence="1">
    <location>
        <begin position="1454"/>
        <end position="1503"/>
    </location>
</feature>
<dbReference type="InterPro" id="IPR041677">
    <property type="entry name" value="DNA2/NAM7_AAA_11"/>
</dbReference>
<accession>A0A9Q0MGA2</accession>
<feature type="compositionally biased region" description="Low complexity" evidence="1">
    <location>
        <begin position="1297"/>
        <end position="1312"/>
    </location>
</feature>
<feature type="region of interest" description="Disordered" evidence="1">
    <location>
        <begin position="1279"/>
        <end position="1316"/>
    </location>
</feature>
<evidence type="ECO:0000313" key="7">
    <source>
        <dbReference type="Proteomes" id="UP001142055"/>
    </source>
</evidence>
<evidence type="ECO:0000259" key="2">
    <source>
        <dbReference type="Pfam" id="PF13086"/>
    </source>
</evidence>
<proteinExistence type="predicted"/>
<dbReference type="InterPro" id="IPR048966">
    <property type="entry name" value="Aquarius_b-barrel"/>
</dbReference>
<dbReference type="GO" id="GO:0003729">
    <property type="term" value="F:mRNA binding"/>
    <property type="evidence" value="ECO:0007669"/>
    <property type="project" value="TreeGrafter"/>
</dbReference>
<organism evidence="6 7">
    <name type="scientific">Blomia tropicalis</name>
    <name type="common">Mite</name>
    <dbReference type="NCBI Taxonomy" id="40697"/>
    <lineage>
        <taxon>Eukaryota</taxon>
        <taxon>Metazoa</taxon>
        <taxon>Ecdysozoa</taxon>
        <taxon>Arthropoda</taxon>
        <taxon>Chelicerata</taxon>
        <taxon>Arachnida</taxon>
        <taxon>Acari</taxon>
        <taxon>Acariformes</taxon>
        <taxon>Sarcoptiformes</taxon>
        <taxon>Astigmata</taxon>
        <taxon>Glycyphagoidea</taxon>
        <taxon>Echimyopodidae</taxon>
        <taxon>Blomia</taxon>
    </lineage>
</organism>
<feature type="compositionally biased region" description="Low complexity" evidence="1">
    <location>
        <begin position="1413"/>
        <end position="1432"/>
    </location>
</feature>
<name>A0A9Q0MGA2_BLOTA</name>
<feature type="domain" description="RNA helicase aquarius beta-barrel" evidence="4">
    <location>
        <begin position="519"/>
        <end position="590"/>
    </location>
</feature>
<dbReference type="Proteomes" id="UP001142055">
    <property type="component" value="Chromosome 1"/>
</dbReference>
<dbReference type="PIRSF" id="PIRSF038901">
    <property type="entry name" value="AQR_cwf11"/>
    <property type="match status" value="1"/>
</dbReference>
<dbReference type="CDD" id="cd17935">
    <property type="entry name" value="EEXXQc_AQR"/>
    <property type="match status" value="1"/>
</dbReference>
<dbReference type="PANTHER" id="PTHR10887:SF5">
    <property type="entry name" value="RNA HELICASE AQUARIUS"/>
    <property type="match status" value="1"/>
</dbReference>